<reference evidence="2 3" key="1">
    <citation type="journal article" date="2019" name="Int. J. Syst. Evol. Microbiol.">
        <title>The Global Catalogue of Microorganisms (GCM) 10K type strain sequencing project: providing services to taxonomists for standard genome sequencing and annotation.</title>
        <authorList>
            <consortium name="The Broad Institute Genomics Platform"/>
            <consortium name="The Broad Institute Genome Sequencing Center for Infectious Disease"/>
            <person name="Wu L."/>
            <person name="Ma J."/>
        </authorList>
    </citation>
    <scope>NUCLEOTIDE SEQUENCE [LARGE SCALE GENOMIC DNA]</scope>
    <source>
        <strain evidence="2 3">JCM 16114</strain>
    </source>
</reference>
<dbReference type="Pfam" id="PF24693">
    <property type="entry name" value="DUF7660"/>
    <property type="match status" value="1"/>
</dbReference>
<feature type="domain" description="DUF7660" evidence="1">
    <location>
        <begin position="14"/>
        <end position="87"/>
    </location>
</feature>
<proteinExistence type="predicted"/>
<accession>A0ABN3D201</accession>
<protein>
    <recommendedName>
        <fullName evidence="1">DUF7660 domain-containing protein</fullName>
    </recommendedName>
</protein>
<comment type="caution">
    <text evidence="2">The sequence shown here is derived from an EMBL/GenBank/DDBJ whole genome shotgun (WGS) entry which is preliminary data.</text>
</comment>
<dbReference type="RefSeq" id="WP_344494860.1">
    <property type="nucleotide sequence ID" value="NZ_BAAAQX010000055.1"/>
</dbReference>
<evidence type="ECO:0000313" key="2">
    <source>
        <dbReference type="EMBL" id="GAA2215819.1"/>
    </source>
</evidence>
<evidence type="ECO:0000313" key="3">
    <source>
        <dbReference type="Proteomes" id="UP001499843"/>
    </source>
</evidence>
<dbReference type="Proteomes" id="UP001499843">
    <property type="component" value="Unassembled WGS sequence"/>
</dbReference>
<name>A0ABN3D201_9ACTN</name>
<dbReference type="EMBL" id="BAAAQX010000055">
    <property type="protein sequence ID" value="GAA2215819.1"/>
    <property type="molecule type" value="Genomic_DNA"/>
</dbReference>
<keyword evidence="3" id="KW-1185">Reference proteome</keyword>
<organism evidence="2 3">
    <name type="scientific">Nonomuraea monospora</name>
    <dbReference type="NCBI Taxonomy" id="568818"/>
    <lineage>
        <taxon>Bacteria</taxon>
        <taxon>Bacillati</taxon>
        <taxon>Actinomycetota</taxon>
        <taxon>Actinomycetes</taxon>
        <taxon>Streptosporangiales</taxon>
        <taxon>Streptosporangiaceae</taxon>
        <taxon>Nonomuraea</taxon>
    </lineage>
</organism>
<sequence>MDAHLYELADQVVTRQDLARLVAAMAETAGSTETLDWENRTLATFLESLAAWIGSMDAYFHNQGIDEPDQPSWWLIGEMLTAAAIYE</sequence>
<evidence type="ECO:0000259" key="1">
    <source>
        <dbReference type="Pfam" id="PF24693"/>
    </source>
</evidence>
<dbReference type="InterPro" id="IPR056077">
    <property type="entry name" value="DUF7660"/>
</dbReference>
<gene>
    <name evidence="2" type="ORF">GCM10009850_112870</name>
</gene>